<dbReference type="InterPro" id="IPR050535">
    <property type="entry name" value="DNA_Repair-Maintenance_Comp"/>
</dbReference>
<dbReference type="SUPFAM" id="SSF56300">
    <property type="entry name" value="Metallo-dependent phosphatases"/>
    <property type="match status" value="1"/>
</dbReference>
<keyword evidence="7" id="KW-0255">Endonuclease</keyword>
<reference evidence="10" key="1">
    <citation type="submission" date="2017-02" db="EMBL/GenBank/DDBJ databases">
        <title>Draft Genome Sequence of the Salt Water Bacterium Oceanospirillum linum ATCC 11336.</title>
        <authorList>
            <person name="Trachtenberg A.M."/>
            <person name="Carney J.G."/>
            <person name="Linnane J.D."/>
            <person name="Rheaume B.A."/>
            <person name="Pitts N.L."/>
            <person name="Mykles D.L."/>
            <person name="Maclea K.S."/>
        </authorList>
    </citation>
    <scope>NUCLEOTIDE SEQUENCE [LARGE SCALE GENOMIC DNA]</scope>
    <source>
        <strain evidence="10">ATCC 11336</strain>
    </source>
</reference>
<evidence type="ECO:0000256" key="3">
    <source>
        <dbReference type="ARBA" id="ARBA00013365"/>
    </source>
</evidence>
<feature type="domain" description="Calcineurin-like phosphoesterase" evidence="8">
    <location>
        <begin position="1"/>
        <end position="238"/>
    </location>
</feature>
<dbReference type="RefSeq" id="WP_078318809.1">
    <property type="nucleotide sequence ID" value="NZ_FXTS01000002.1"/>
</dbReference>
<dbReference type="CDD" id="cd00840">
    <property type="entry name" value="MPP_Mre11_N"/>
    <property type="match status" value="1"/>
</dbReference>
<dbReference type="Gene3D" id="3.60.21.10">
    <property type="match status" value="1"/>
</dbReference>
<evidence type="ECO:0000256" key="2">
    <source>
        <dbReference type="ARBA" id="ARBA00011322"/>
    </source>
</evidence>
<evidence type="ECO:0000256" key="5">
    <source>
        <dbReference type="ARBA" id="ARBA00022801"/>
    </source>
</evidence>
<dbReference type="Pfam" id="PF12320">
    <property type="entry name" value="SbcD_C"/>
    <property type="match status" value="1"/>
</dbReference>
<dbReference type="NCBIfam" id="NF008206">
    <property type="entry name" value="PRK10966.1"/>
    <property type="match status" value="1"/>
</dbReference>
<evidence type="ECO:0000313" key="10">
    <source>
        <dbReference type="EMBL" id="OOV87480.1"/>
    </source>
</evidence>
<dbReference type="PANTHER" id="PTHR30337">
    <property type="entry name" value="COMPONENT OF ATP-DEPENDENT DSDNA EXONUCLEASE"/>
    <property type="match status" value="1"/>
</dbReference>
<keyword evidence="7" id="KW-0235">DNA replication</keyword>
<keyword evidence="6 7" id="KW-0269">Exonuclease</keyword>
<keyword evidence="4 7" id="KW-0540">Nuclease</keyword>
<dbReference type="InterPro" id="IPR004593">
    <property type="entry name" value="SbcD"/>
</dbReference>
<dbReference type="GO" id="GO:0006310">
    <property type="term" value="P:DNA recombination"/>
    <property type="evidence" value="ECO:0007669"/>
    <property type="project" value="UniProtKB-KW"/>
</dbReference>
<evidence type="ECO:0000256" key="7">
    <source>
        <dbReference type="RuleBase" id="RU363069"/>
    </source>
</evidence>
<evidence type="ECO:0000256" key="6">
    <source>
        <dbReference type="ARBA" id="ARBA00022839"/>
    </source>
</evidence>
<dbReference type="EMBL" id="MTSD02000002">
    <property type="protein sequence ID" value="OOV87480.1"/>
    <property type="molecule type" value="Genomic_DNA"/>
</dbReference>
<dbReference type="STRING" id="966.BTA35_0205405"/>
<dbReference type="InterPro" id="IPR026843">
    <property type="entry name" value="SbcD_C"/>
</dbReference>
<evidence type="ECO:0000256" key="1">
    <source>
        <dbReference type="ARBA" id="ARBA00010555"/>
    </source>
</evidence>
<evidence type="ECO:0000259" key="9">
    <source>
        <dbReference type="Pfam" id="PF12320"/>
    </source>
</evidence>
<keyword evidence="5 7" id="KW-0378">Hydrolase</keyword>
<accession>A0A1T1HCL9</accession>
<dbReference type="NCBIfam" id="TIGR00619">
    <property type="entry name" value="sbcd"/>
    <property type="match status" value="1"/>
</dbReference>
<dbReference type="InterPro" id="IPR041796">
    <property type="entry name" value="Mre11_N"/>
</dbReference>
<dbReference type="GO" id="GO:0008408">
    <property type="term" value="F:3'-5' exonuclease activity"/>
    <property type="evidence" value="ECO:0007669"/>
    <property type="project" value="InterPro"/>
</dbReference>
<comment type="similarity">
    <text evidence="1 7">Belongs to the SbcD family.</text>
</comment>
<evidence type="ECO:0000256" key="4">
    <source>
        <dbReference type="ARBA" id="ARBA00022722"/>
    </source>
</evidence>
<dbReference type="InterPro" id="IPR004843">
    <property type="entry name" value="Calcineurin-like_PHP"/>
</dbReference>
<dbReference type="GO" id="GO:0004519">
    <property type="term" value="F:endonuclease activity"/>
    <property type="evidence" value="ECO:0007669"/>
    <property type="project" value="UniProtKB-KW"/>
</dbReference>
<evidence type="ECO:0000313" key="11">
    <source>
        <dbReference type="Proteomes" id="UP000190064"/>
    </source>
</evidence>
<dbReference type="GO" id="GO:0006260">
    <property type="term" value="P:DNA replication"/>
    <property type="evidence" value="ECO:0007669"/>
    <property type="project" value="UniProtKB-KW"/>
</dbReference>
<feature type="domain" description="Nuclease SbcCD subunit D C-terminal" evidence="9">
    <location>
        <begin position="289"/>
        <end position="391"/>
    </location>
</feature>
<proteinExistence type="inferred from homology"/>
<comment type="function">
    <text evidence="7">SbcCD cleaves DNA hairpin structures. These structures can inhibit DNA replication and are intermediates in certain DNA recombination reactions. The complex acts as a 3'-&gt;5' double strand exonuclease that can open hairpins. It also has a 5' single-strand endonuclease activity.</text>
</comment>
<dbReference type="InterPro" id="IPR029052">
    <property type="entry name" value="Metallo-depent_PP-like"/>
</dbReference>
<name>A0A1T1HCL9_OCELI</name>
<protein>
    <recommendedName>
        <fullName evidence="3 7">Nuclease SbcCD subunit D</fullName>
    </recommendedName>
</protein>
<evidence type="ECO:0000259" key="8">
    <source>
        <dbReference type="Pfam" id="PF00149"/>
    </source>
</evidence>
<gene>
    <name evidence="7" type="primary">sbcD</name>
    <name evidence="10" type="ORF">BTA35_0205405</name>
</gene>
<sequence length="414" mass="46655">MRILHTSDWHLGQLFYGKSREQEQGAFLDWLLDQVKQKSIDAVIVAGDLFDTGTPPSYARALYNRFIVRLHQESPDCQLILLAGNHDSVAVLNESKALLQALNTRVIAGADPEGIAMDTCQTYDDVLIPLTNKLGETDAILCAVPFLRPSDLIRSKAGLSADERKQQLQQQISDYYQQLYQMAKQHYPQQPVVMTGHLTTVGASTSESVQDIYIGTLDAFPASAFPPADYIALGHIHRPQKVAKTEHIRYCGSPLALSFDEKVKEKQVLIAELDSDNGFMGTESVSVPVFQPMQRITGSLSEIEAEIEQLPAQFESWDDGQRLWLEINVKTDDYLSDLQPRIEAMIGDLPVDLLRLRRDSRRQSSLADYHHGAQLDELTPEDVFLKRLEQEPLEEERKHALIDCFRQIQGEIKA</sequence>
<keyword evidence="11" id="KW-1185">Reference proteome</keyword>
<keyword evidence="7" id="KW-0233">DNA recombination</keyword>
<dbReference type="Pfam" id="PF00149">
    <property type="entry name" value="Metallophos"/>
    <property type="match status" value="1"/>
</dbReference>
<dbReference type="Gene3D" id="3.30.160.720">
    <property type="match status" value="1"/>
</dbReference>
<dbReference type="AlphaFoldDB" id="A0A1T1HCL9"/>
<dbReference type="PANTHER" id="PTHR30337:SF0">
    <property type="entry name" value="NUCLEASE SBCCD SUBUNIT D"/>
    <property type="match status" value="1"/>
</dbReference>
<organism evidence="10 11">
    <name type="scientific">Oceanospirillum linum</name>
    <dbReference type="NCBI Taxonomy" id="966"/>
    <lineage>
        <taxon>Bacteria</taxon>
        <taxon>Pseudomonadati</taxon>
        <taxon>Pseudomonadota</taxon>
        <taxon>Gammaproteobacteria</taxon>
        <taxon>Oceanospirillales</taxon>
        <taxon>Oceanospirillaceae</taxon>
        <taxon>Oceanospirillum</taxon>
    </lineage>
</organism>
<dbReference type="Proteomes" id="UP000190064">
    <property type="component" value="Unassembled WGS sequence"/>
</dbReference>
<comment type="subunit">
    <text evidence="2 7">Heterodimer of SbcC and SbcD.</text>
</comment>
<comment type="caution">
    <text evidence="10">The sequence shown here is derived from an EMBL/GenBank/DDBJ whole genome shotgun (WGS) entry which is preliminary data.</text>
</comment>